<evidence type="ECO:0000313" key="2">
    <source>
        <dbReference type="Proteomes" id="UP001060215"/>
    </source>
</evidence>
<accession>A0ACC0F9W1</accession>
<protein>
    <submittedName>
        <fullName evidence="1">Uncharacterized protein</fullName>
    </submittedName>
</protein>
<evidence type="ECO:0000313" key="1">
    <source>
        <dbReference type="EMBL" id="KAI7985054.1"/>
    </source>
</evidence>
<dbReference type="EMBL" id="CM045772">
    <property type="protein sequence ID" value="KAI7985054.1"/>
    <property type="molecule type" value="Genomic_DNA"/>
</dbReference>
<comment type="caution">
    <text evidence="1">The sequence shown here is derived from an EMBL/GenBank/DDBJ whole genome shotgun (WGS) entry which is preliminary data.</text>
</comment>
<proteinExistence type="predicted"/>
<sequence>MAVCSRKLSVTKTTVLLLLILLQHISMVSVTSASDTTLVKCLKRRYSIDKQYEIPIDDYNHPKMSHKYSAMKRKCRSYVRAARSHFRQVGKLPDYYVYALKKVDLFKNNQTLLNQYIEHGRIPTSAFNQFSRFSSMRETLRISIFPVEL</sequence>
<name>A0ACC0F9W1_9ERIC</name>
<gene>
    <name evidence="1" type="ORF">LOK49_LG14G01778</name>
</gene>
<organism evidence="1 2">
    <name type="scientific">Camellia lanceoleosa</name>
    <dbReference type="NCBI Taxonomy" id="1840588"/>
    <lineage>
        <taxon>Eukaryota</taxon>
        <taxon>Viridiplantae</taxon>
        <taxon>Streptophyta</taxon>
        <taxon>Embryophyta</taxon>
        <taxon>Tracheophyta</taxon>
        <taxon>Spermatophyta</taxon>
        <taxon>Magnoliopsida</taxon>
        <taxon>eudicotyledons</taxon>
        <taxon>Gunneridae</taxon>
        <taxon>Pentapetalae</taxon>
        <taxon>asterids</taxon>
        <taxon>Ericales</taxon>
        <taxon>Theaceae</taxon>
        <taxon>Camellia</taxon>
    </lineage>
</organism>
<dbReference type="Proteomes" id="UP001060215">
    <property type="component" value="Chromosome 15"/>
</dbReference>
<reference evidence="1 2" key="1">
    <citation type="journal article" date="2022" name="Plant J.">
        <title>Chromosome-level genome of Camellia lanceoleosa provides a valuable resource for understanding genome evolution and self-incompatibility.</title>
        <authorList>
            <person name="Gong W."/>
            <person name="Xiao S."/>
            <person name="Wang L."/>
            <person name="Liao Z."/>
            <person name="Chang Y."/>
            <person name="Mo W."/>
            <person name="Hu G."/>
            <person name="Li W."/>
            <person name="Zhao G."/>
            <person name="Zhu H."/>
            <person name="Hu X."/>
            <person name="Ji K."/>
            <person name="Xiang X."/>
            <person name="Song Q."/>
            <person name="Yuan D."/>
            <person name="Jin S."/>
            <person name="Zhang L."/>
        </authorList>
    </citation>
    <scope>NUCLEOTIDE SEQUENCE [LARGE SCALE GENOMIC DNA]</scope>
    <source>
        <strain evidence="1">SQ_2022a</strain>
    </source>
</reference>
<keyword evidence="2" id="KW-1185">Reference proteome</keyword>